<dbReference type="InterPro" id="IPR003737">
    <property type="entry name" value="GlcNAc_PI_deacetylase-related"/>
</dbReference>
<comment type="caution">
    <text evidence="3">The sequence shown here is derived from an EMBL/GenBank/DDBJ whole genome shotgun (WGS) entry which is preliminary data.</text>
</comment>
<feature type="region of interest" description="Disordered" evidence="2">
    <location>
        <begin position="1"/>
        <end position="28"/>
    </location>
</feature>
<evidence type="ECO:0000256" key="1">
    <source>
        <dbReference type="ARBA" id="ARBA00022833"/>
    </source>
</evidence>
<dbReference type="PANTHER" id="PTHR12993:SF11">
    <property type="entry name" value="N-ACETYLGLUCOSAMINYL-PHOSPHATIDYLINOSITOL DE-N-ACETYLASE"/>
    <property type="match status" value="1"/>
</dbReference>
<evidence type="ECO:0000313" key="3">
    <source>
        <dbReference type="EMBL" id="GAA1809123.1"/>
    </source>
</evidence>
<sequence>MTGADLMTDADLTTGTEVIGPIETPGESPPPILFIAPHQDDELLSMGAAIKAEVATGREVRVLLVGRGNKSVVRTRDMPRLLGRTPSEWEFGRIRDAEFRWSVENLGATPLLPSYVDRLDERAFTSNDVLAYIQTFAPPGGTAVATLTAYAEHNPDHRACAEAASRLHEGGHTAYPPAFFTACSRRAAVEALGHHVVPEGAATPVTPGDQQPYRHTDLATDRWGVGYRSVPYMFDAQLADPLAYRVLAE</sequence>
<accession>A0ABN2M463</accession>
<dbReference type="RefSeq" id="WP_344088801.1">
    <property type="nucleotide sequence ID" value="NZ_BAAAPO010000062.1"/>
</dbReference>
<dbReference type="SUPFAM" id="SSF102588">
    <property type="entry name" value="LmbE-like"/>
    <property type="match status" value="1"/>
</dbReference>
<evidence type="ECO:0000313" key="4">
    <source>
        <dbReference type="Proteomes" id="UP001499938"/>
    </source>
</evidence>
<dbReference type="Pfam" id="PF02585">
    <property type="entry name" value="PIG-L"/>
    <property type="match status" value="1"/>
</dbReference>
<evidence type="ECO:0000256" key="2">
    <source>
        <dbReference type="SAM" id="MobiDB-lite"/>
    </source>
</evidence>
<dbReference type="InterPro" id="IPR024078">
    <property type="entry name" value="LmbE-like_dom_sf"/>
</dbReference>
<dbReference type="Proteomes" id="UP001499938">
    <property type="component" value="Unassembled WGS sequence"/>
</dbReference>
<organism evidence="3 4">
    <name type="scientific">Nostocoides veronense</name>
    <dbReference type="NCBI Taxonomy" id="330836"/>
    <lineage>
        <taxon>Bacteria</taxon>
        <taxon>Bacillati</taxon>
        <taxon>Actinomycetota</taxon>
        <taxon>Actinomycetes</taxon>
        <taxon>Micrococcales</taxon>
        <taxon>Intrasporangiaceae</taxon>
        <taxon>Nostocoides</taxon>
    </lineage>
</organism>
<keyword evidence="4" id="KW-1185">Reference proteome</keyword>
<dbReference type="EMBL" id="BAAAPO010000062">
    <property type="protein sequence ID" value="GAA1809123.1"/>
    <property type="molecule type" value="Genomic_DNA"/>
</dbReference>
<proteinExistence type="predicted"/>
<name>A0ABN2M463_9MICO</name>
<dbReference type="Gene3D" id="3.40.50.10320">
    <property type="entry name" value="LmbE-like"/>
    <property type="match status" value="1"/>
</dbReference>
<dbReference type="PANTHER" id="PTHR12993">
    <property type="entry name" value="N-ACETYLGLUCOSAMINYL-PHOSPHATIDYLINOSITOL DE-N-ACETYLASE-RELATED"/>
    <property type="match status" value="1"/>
</dbReference>
<keyword evidence="1" id="KW-0862">Zinc</keyword>
<protein>
    <submittedName>
        <fullName evidence="3">PIG-L family deacetylase</fullName>
    </submittedName>
</protein>
<gene>
    <name evidence="3" type="ORF">GCM10009811_35470</name>
</gene>
<reference evidence="3 4" key="1">
    <citation type="journal article" date="2019" name="Int. J. Syst. Evol. Microbiol.">
        <title>The Global Catalogue of Microorganisms (GCM) 10K type strain sequencing project: providing services to taxonomists for standard genome sequencing and annotation.</title>
        <authorList>
            <consortium name="The Broad Institute Genomics Platform"/>
            <consortium name="The Broad Institute Genome Sequencing Center for Infectious Disease"/>
            <person name="Wu L."/>
            <person name="Ma J."/>
        </authorList>
    </citation>
    <scope>NUCLEOTIDE SEQUENCE [LARGE SCALE GENOMIC DNA]</scope>
    <source>
        <strain evidence="3 4">JCM 15592</strain>
    </source>
</reference>